<dbReference type="EMBL" id="CAMPGE010023764">
    <property type="protein sequence ID" value="CAI2381662.1"/>
    <property type="molecule type" value="Genomic_DNA"/>
</dbReference>
<evidence type="ECO:0000313" key="2">
    <source>
        <dbReference type="Proteomes" id="UP001295684"/>
    </source>
</evidence>
<gene>
    <name evidence="1" type="ORF">ECRASSUSDP1_LOCUS23120</name>
</gene>
<protein>
    <submittedName>
        <fullName evidence="1">Uncharacterized protein</fullName>
    </submittedName>
</protein>
<keyword evidence="2" id="KW-1185">Reference proteome</keyword>
<organism evidence="1 2">
    <name type="scientific">Euplotes crassus</name>
    <dbReference type="NCBI Taxonomy" id="5936"/>
    <lineage>
        <taxon>Eukaryota</taxon>
        <taxon>Sar</taxon>
        <taxon>Alveolata</taxon>
        <taxon>Ciliophora</taxon>
        <taxon>Intramacronucleata</taxon>
        <taxon>Spirotrichea</taxon>
        <taxon>Hypotrichia</taxon>
        <taxon>Euplotida</taxon>
        <taxon>Euplotidae</taxon>
        <taxon>Moneuplotes</taxon>
    </lineage>
</organism>
<comment type="caution">
    <text evidence="1">The sequence shown here is derived from an EMBL/GenBank/DDBJ whole genome shotgun (WGS) entry which is preliminary data.</text>
</comment>
<dbReference type="Proteomes" id="UP001295684">
    <property type="component" value="Unassembled WGS sequence"/>
</dbReference>
<accession>A0AAD1Y206</accession>
<sequence>MALFLRGKYIGFYKTGTFEAVKDVFRFGKSAENKVSLEITRKDPKTILGKFLKLESNKMTLHPLDDSEPRQGGKVTVNRLHFDVRTLTFKSQTLYGIYGDDFVQFAEFNGSSSPLDDEERLLKITESIDDSDDIITKSTFRFENDTLSYAHEVNEKFVDPELVSEVAENQLIFSPETTWGERLFYGVGNQNM</sequence>
<evidence type="ECO:0000313" key="1">
    <source>
        <dbReference type="EMBL" id="CAI2381662.1"/>
    </source>
</evidence>
<reference evidence="1" key="1">
    <citation type="submission" date="2023-07" db="EMBL/GenBank/DDBJ databases">
        <authorList>
            <consortium name="AG Swart"/>
            <person name="Singh M."/>
            <person name="Singh A."/>
            <person name="Seah K."/>
            <person name="Emmerich C."/>
        </authorList>
    </citation>
    <scope>NUCLEOTIDE SEQUENCE</scope>
    <source>
        <strain evidence="1">DP1</strain>
    </source>
</reference>
<proteinExistence type="predicted"/>
<name>A0AAD1Y206_EUPCR</name>
<dbReference type="AlphaFoldDB" id="A0AAD1Y206"/>